<dbReference type="AlphaFoldDB" id="A0A0L6UBW2"/>
<dbReference type="VEuPathDB" id="FungiDB:VP01_827g2"/>
<evidence type="ECO:0000313" key="1">
    <source>
        <dbReference type="EMBL" id="KNZ45300.1"/>
    </source>
</evidence>
<name>A0A0L6UBW2_9BASI</name>
<dbReference type="EMBL" id="LAVV01013804">
    <property type="protein sequence ID" value="KNZ45300.1"/>
    <property type="molecule type" value="Genomic_DNA"/>
</dbReference>
<accession>A0A0L6UBW2</accession>
<comment type="caution">
    <text evidence="1">The sequence shown here is derived from an EMBL/GenBank/DDBJ whole genome shotgun (WGS) entry which is preliminary data.</text>
</comment>
<reference evidence="1 2" key="1">
    <citation type="submission" date="2015-08" db="EMBL/GenBank/DDBJ databases">
        <title>Next Generation Sequencing and Analysis of the Genome of Puccinia sorghi L Schw, the Causal Agent of Maize Common Rust.</title>
        <authorList>
            <person name="Rochi L."/>
            <person name="Burguener G."/>
            <person name="Darino M."/>
            <person name="Turjanski A."/>
            <person name="Kreff E."/>
            <person name="Dieguez M.J."/>
            <person name="Sacco F."/>
        </authorList>
    </citation>
    <scope>NUCLEOTIDE SEQUENCE [LARGE SCALE GENOMIC DNA]</scope>
    <source>
        <strain evidence="1 2">RO10H11247</strain>
    </source>
</reference>
<gene>
    <name evidence="1" type="ORF">VP01_827g2</name>
</gene>
<proteinExistence type="predicted"/>
<protein>
    <submittedName>
        <fullName evidence="1">Uncharacterized protein</fullName>
    </submittedName>
</protein>
<organism evidence="1 2">
    <name type="scientific">Puccinia sorghi</name>
    <dbReference type="NCBI Taxonomy" id="27349"/>
    <lineage>
        <taxon>Eukaryota</taxon>
        <taxon>Fungi</taxon>
        <taxon>Dikarya</taxon>
        <taxon>Basidiomycota</taxon>
        <taxon>Pucciniomycotina</taxon>
        <taxon>Pucciniomycetes</taxon>
        <taxon>Pucciniales</taxon>
        <taxon>Pucciniaceae</taxon>
        <taxon>Puccinia</taxon>
    </lineage>
</organism>
<dbReference type="Proteomes" id="UP000037035">
    <property type="component" value="Unassembled WGS sequence"/>
</dbReference>
<keyword evidence="2" id="KW-1185">Reference proteome</keyword>
<evidence type="ECO:0000313" key="2">
    <source>
        <dbReference type="Proteomes" id="UP000037035"/>
    </source>
</evidence>
<sequence>MLVNLWFQNWWARLTWTMYNMINKIPQISDLEIPVNLKHAKRSELWDWWKQACMEELNSLNEFDVWDVLEENGRLRDELGLMLNGGMVFDYLKFTLQSKLWRRQRNTASDLSFQLNQHCRINI</sequence>